<gene>
    <name evidence="1" type="ORF">HK415_19775</name>
</gene>
<dbReference type="EMBL" id="JABFCS010000001">
    <property type="protein sequence ID" value="NNU44916.1"/>
    <property type="molecule type" value="Genomic_DNA"/>
</dbReference>
<dbReference type="Proteomes" id="UP000552954">
    <property type="component" value="Unassembled WGS sequence"/>
</dbReference>
<reference evidence="1 2" key="2">
    <citation type="submission" date="2020-06" db="EMBL/GenBank/DDBJ databases">
        <title>Ramlibacter rhizophilus sp. nov., isolated from rhizosphere soil of national flower Mugunghwa from South Korea.</title>
        <authorList>
            <person name="Zheng-Fei Y."/>
            <person name="Huan T."/>
        </authorList>
    </citation>
    <scope>NUCLEOTIDE SEQUENCE [LARGE SCALE GENOMIC DNA]</scope>
    <source>
        <strain evidence="1 2">B156</strain>
    </source>
</reference>
<reference evidence="1 2" key="1">
    <citation type="submission" date="2020-05" db="EMBL/GenBank/DDBJ databases">
        <authorList>
            <person name="Khan S.A."/>
            <person name="Jeon C.O."/>
            <person name="Chun B.H."/>
        </authorList>
    </citation>
    <scope>NUCLEOTIDE SEQUENCE [LARGE SCALE GENOMIC DNA]</scope>
    <source>
        <strain evidence="1 2">B156</strain>
    </source>
</reference>
<evidence type="ECO:0000313" key="2">
    <source>
        <dbReference type="Proteomes" id="UP000552954"/>
    </source>
</evidence>
<dbReference type="AlphaFoldDB" id="A0A849KHK0"/>
<proteinExistence type="predicted"/>
<dbReference type="RefSeq" id="WP_171562219.1">
    <property type="nucleotide sequence ID" value="NZ_JABFCS010000001.1"/>
</dbReference>
<name>A0A849KHK0_9BURK</name>
<comment type="caution">
    <text evidence="1">The sequence shown here is derived from an EMBL/GenBank/DDBJ whole genome shotgun (WGS) entry which is preliminary data.</text>
</comment>
<accession>A0A849KHK0</accession>
<protein>
    <submittedName>
        <fullName evidence="1">Uncharacterized protein</fullName>
    </submittedName>
</protein>
<evidence type="ECO:0000313" key="1">
    <source>
        <dbReference type="EMBL" id="NNU44916.1"/>
    </source>
</evidence>
<dbReference type="SUPFAM" id="SSF55073">
    <property type="entry name" value="Nucleotide cyclase"/>
    <property type="match status" value="1"/>
</dbReference>
<sequence length="212" mass="22711">MQSNENASLVLDALSTRVLRTLSPGAWRKLFLRPHQEVMQFAPARGTFLCAAAQVPSWGAGGDLQSELSFLAATHGGELDPCPQSTALVRFDDPQAALDMAREMQNMICDLRFQVGLVSGDCTLACLQLEGRVLRVLVGEAVDRAEAVTAMASPGTIRIAPETFALLQEDIVGMSHWMVTTEYEGDCMTAASLTLPPRGNAQLSTFAGLGLT</sequence>
<organism evidence="1 2">
    <name type="scientific">Ramlibacter montanisoli</name>
    <dbReference type="NCBI Taxonomy" id="2732512"/>
    <lineage>
        <taxon>Bacteria</taxon>
        <taxon>Pseudomonadati</taxon>
        <taxon>Pseudomonadota</taxon>
        <taxon>Betaproteobacteria</taxon>
        <taxon>Burkholderiales</taxon>
        <taxon>Comamonadaceae</taxon>
        <taxon>Ramlibacter</taxon>
    </lineage>
</organism>
<keyword evidence="2" id="KW-1185">Reference proteome</keyword>
<dbReference type="Gene3D" id="3.30.70.1230">
    <property type="entry name" value="Nucleotide cyclase"/>
    <property type="match status" value="1"/>
</dbReference>
<dbReference type="InterPro" id="IPR029787">
    <property type="entry name" value="Nucleotide_cyclase"/>
</dbReference>